<keyword evidence="2" id="KW-0812">Transmembrane</keyword>
<dbReference type="InterPro" id="IPR045768">
    <property type="entry name" value="SpoIIE_N"/>
</dbReference>
<feature type="transmembrane region" description="Helical" evidence="2">
    <location>
        <begin position="145"/>
        <end position="164"/>
    </location>
</feature>
<comment type="caution">
    <text evidence="4">The sequence shown here is derived from an EMBL/GenBank/DDBJ whole genome shotgun (WGS) entry which is preliminary data.</text>
</comment>
<dbReference type="PANTHER" id="PTHR43156">
    <property type="entry name" value="STAGE II SPORULATION PROTEIN E-RELATED"/>
    <property type="match status" value="1"/>
</dbReference>
<dbReference type="AlphaFoldDB" id="A0A401LFU3"/>
<proteinExistence type="predicted"/>
<keyword evidence="2" id="KW-1133">Transmembrane helix</keyword>
<keyword evidence="2" id="KW-0472">Membrane</keyword>
<dbReference type="EMBL" id="BHVZ01000014">
    <property type="protein sequence ID" value="GCB30384.1"/>
    <property type="molecule type" value="Genomic_DNA"/>
</dbReference>
<feature type="transmembrane region" description="Helical" evidence="2">
    <location>
        <begin position="185"/>
        <end position="201"/>
    </location>
</feature>
<dbReference type="Pfam" id="PF19732">
    <property type="entry name" value="SpoIIE_N"/>
    <property type="match status" value="1"/>
</dbReference>
<sequence>MEKTEIKLEYTEQTPRFGKMLLPKKEPKKPFPWKTLLQGGGFCLMGLFWGRIELMGLLRPMGLAYLSAFFGEGWLFGAVWLAVGLGAFAHAPLKTGAGLAAALAIQLTLGRFLERQEMGKKALLGTLASVLAGIFFAVSRQGLGFYFAIAAVEGALTLGISYLVQKGVVLLLEHGKAVIPSREEMLSLLLLAGGVLAGLASLQNRPIGAFLLPMASAFFLLLAARQEGIGGGAAAGVFLGLLLLLSGGAKLPLFAALALGGMLAGCMRDLGRLASALAMLLAPCIFLFYIDMTLLNPIWIGGLISGALLFSLFPKALLEKYGGLRETEGPQDRYTKMKELTEEKLLGVSAAFDALAKTFVREGERKDRGEIARLVDTIAGKACQDCGLAHFCWEEDLYKTYGMTFAALSHCDSLGRFRASDLPQEFADTCPRVDTLVDTINEVYGLYRRDCLWTSRLRECRELVGQQLLAVGEIMESLSGQMELNCIFLEGAEKELRHALKKQGLSPKEVIITEEKAHRRKQVRVVLPACGGKGSCKDKVLPLVRKTMGCPMVLLEEGTCSVDAKGRECSLLFREAPAFSLTTAAVYAPAEEGRPTGDAAAFLETERGNALLALSDGMGTGEQAAKESRIAIELLEQFTEAGFDRALAVRMINSALLLRRGEEAYATLDICHVNLFDGHAEFIKLGAVASFIWRRDRIISLRAVTLPAGILKQVEPEKNEMRLKDGDMILMVTDGITDALGGEEQTGAWLKAKLTAFPMSNPQDAAEYILQEAKKERRDGRRDDMTVLAGRFWQKQV</sequence>
<keyword evidence="5" id="KW-1185">Reference proteome</keyword>
<evidence type="ECO:0000313" key="5">
    <source>
        <dbReference type="Proteomes" id="UP000287361"/>
    </source>
</evidence>
<feature type="transmembrane region" description="Helical" evidence="2">
    <location>
        <begin position="207"/>
        <end position="224"/>
    </location>
</feature>
<name>A0A401LFU3_9FIRM</name>
<dbReference type="InterPro" id="IPR036457">
    <property type="entry name" value="PPM-type-like_dom_sf"/>
</dbReference>
<evidence type="ECO:0000259" key="3">
    <source>
        <dbReference type="SMART" id="SM00331"/>
    </source>
</evidence>
<feature type="transmembrane region" description="Helical" evidence="2">
    <location>
        <begin position="274"/>
        <end position="292"/>
    </location>
</feature>
<dbReference type="Proteomes" id="UP000287361">
    <property type="component" value="Unassembled WGS sequence"/>
</dbReference>
<feature type="transmembrane region" description="Helical" evidence="2">
    <location>
        <begin position="95"/>
        <end position="113"/>
    </location>
</feature>
<accession>A0A401LFU3</accession>
<feature type="domain" description="PPM-type phosphatase" evidence="3">
    <location>
        <begin position="581"/>
        <end position="792"/>
    </location>
</feature>
<dbReference type="Pfam" id="PF07228">
    <property type="entry name" value="SpoIIE"/>
    <property type="match status" value="1"/>
</dbReference>
<evidence type="ECO:0000256" key="1">
    <source>
        <dbReference type="ARBA" id="ARBA00022801"/>
    </source>
</evidence>
<organism evidence="4 5">
    <name type="scientific">Anaerotignum faecicola</name>
    <dbReference type="NCBI Taxonomy" id="2358141"/>
    <lineage>
        <taxon>Bacteria</taxon>
        <taxon>Bacillati</taxon>
        <taxon>Bacillota</taxon>
        <taxon>Clostridia</taxon>
        <taxon>Lachnospirales</taxon>
        <taxon>Anaerotignaceae</taxon>
        <taxon>Anaerotignum</taxon>
    </lineage>
</organism>
<dbReference type="SMART" id="SM00331">
    <property type="entry name" value="PP2C_SIG"/>
    <property type="match status" value="1"/>
</dbReference>
<dbReference type="SUPFAM" id="SSF81606">
    <property type="entry name" value="PP2C-like"/>
    <property type="match status" value="1"/>
</dbReference>
<dbReference type="OrthoDB" id="9763774at2"/>
<keyword evidence="1" id="KW-0378">Hydrolase</keyword>
<protein>
    <submittedName>
        <fullName evidence="4">Stage II sporulation protein E</fullName>
    </submittedName>
</protein>
<dbReference type="Gene3D" id="3.60.40.10">
    <property type="entry name" value="PPM-type phosphatase domain"/>
    <property type="match status" value="1"/>
</dbReference>
<reference evidence="4 5" key="1">
    <citation type="submission" date="2018-10" db="EMBL/GenBank/DDBJ databases">
        <title>Draft Genome Sequence of Anaerotignum sp. KCTC 15736.</title>
        <authorList>
            <person name="Choi S.H."/>
            <person name="Kim J.S."/>
            <person name="Kang S.W."/>
            <person name="Lee J.S."/>
            <person name="Park S.H."/>
        </authorList>
    </citation>
    <scope>NUCLEOTIDE SEQUENCE [LARGE SCALE GENOMIC DNA]</scope>
    <source>
        <strain evidence="4 5">KCTC 15736</strain>
    </source>
</reference>
<feature type="transmembrane region" description="Helical" evidence="2">
    <location>
        <begin position="62"/>
        <end position="83"/>
    </location>
</feature>
<evidence type="ECO:0000313" key="4">
    <source>
        <dbReference type="EMBL" id="GCB30384.1"/>
    </source>
</evidence>
<dbReference type="InterPro" id="IPR001932">
    <property type="entry name" value="PPM-type_phosphatase-like_dom"/>
</dbReference>
<dbReference type="PANTHER" id="PTHR43156:SF2">
    <property type="entry name" value="STAGE II SPORULATION PROTEIN E"/>
    <property type="match status" value="1"/>
</dbReference>
<gene>
    <name evidence="4" type="ORF">KGMB03357_20450</name>
</gene>
<dbReference type="InterPro" id="IPR052016">
    <property type="entry name" value="Bact_Sigma-Reg"/>
</dbReference>
<evidence type="ECO:0000256" key="2">
    <source>
        <dbReference type="SAM" id="Phobius"/>
    </source>
</evidence>
<dbReference type="InterPro" id="IPR014221">
    <property type="entry name" value="SpoII_E"/>
</dbReference>
<feature type="transmembrane region" description="Helical" evidence="2">
    <location>
        <begin position="298"/>
        <end position="318"/>
    </location>
</feature>
<dbReference type="NCBIfam" id="TIGR02865">
    <property type="entry name" value="spore_II_E"/>
    <property type="match status" value="1"/>
</dbReference>
<dbReference type="GO" id="GO:0004722">
    <property type="term" value="F:protein serine/threonine phosphatase activity"/>
    <property type="evidence" value="ECO:0007669"/>
    <property type="project" value="InterPro"/>
</dbReference>
<feature type="transmembrane region" description="Helical" evidence="2">
    <location>
        <begin position="122"/>
        <end position="139"/>
    </location>
</feature>